<dbReference type="PANTHER" id="PTHR34853:SF1">
    <property type="entry name" value="LIPASE 5"/>
    <property type="match status" value="1"/>
</dbReference>
<dbReference type="SUPFAM" id="SSF53474">
    <property type="entry name" value="alpha/beta-Hydrolases"/>
    <property type="match status" value="1"/>
</dbReference>
<dbReference type="Proteomes" id="UP001611494">
    <property type="component" value="Unassembled WGS sequence"/>
</dbReference>
<dbReference type="InterPro" id="IPR005152">
    <property type="entry name" value="Lipase_secreted"/>
</dbReference>
<dbReference type="EMBL" id="JBIRYL010000001">
    <property type="protein sequence ID" value="MFI2230138.1"/>
    <property type="molecule type" value="Genomic_DNA"/>
</dbReference>
<dbReference type="Gene3D" id="1.10.260.130">
    <property type="match status" value="1"/>
</dbReference>
<proteinExistence type="predicted"/>
<accession>A0ABW7VU63</accession>
<keyword evidence="2" id="KW-1185">Reference proteome</keyword>
<evidence type="ECO:0000313" key="1">
    <source>
        <dbReference type="EMBL" id="MFI2230138.1"/>
    </source>
</evidence>
<comment type="caution">
    <text evidence="1">The sequence shown here is derived from an EMBL/GenBank/DDBJ whole genome shotgun (WGS) entry which is preliminary data.</text>
</comment>
<name>A0ABW7VU63_9NOCA</name>
<dbReference type="InterPro" id="IPR029058">
    <property type="entry name" value="AB_hydrolase_fold"/>
</dbReference>
<dbReference type="Pfam" id="PF03583">
    <property type="entry name" value="LIP"/>
    <property type="match status" value="1"/>
</dbReference>
<gene>
    <name evidence="1" type="ORF">ACH49Z_09835</name>
</gene>
<dbReference type="Gene3D" id="3.40.50.1820">
    <property type="entry name" value="alpha/beta hydrolase"/>
    <property type="match status" value="1"/>
</dbReference>
<dbReference type="PIRSF" id="PIRSF029171">
    <property type="entry name" value="Esterase_LipA"/>
    <property type="match status" value="1"/>
</dbReference>
<organism evidence="1 2">
    <name type="scientific">Nocardia testacea</name>
    <dbReference type="NCBI Taxonomy" id="248551"/>
    <lineage>
        <taxon>Bacteria</taxon>
        <taxon>Bacillati</taxon>
        <taxon>Actinomycetota</taxon>
        <taxon>Actinomycetes</taxon>
        <taxon>Mycobacteriales</taxon>
        <taxon>Nocardiaceae</taxon>
        <taxon>Nocardia</taxon>
    </lineage>
</organism>
<dbReference type="PANTHER" id="PTHR34853">
    <property type="match status" value="1"/>
</dbReference>
<sequence length="443" mass="46296">MMKPERTPSTYRKNRSRAGWPATSEFDLPVHGAHRRPAPTRRLGRLRLAILALAAVVLPAAPAMPVAQAAVPPPGEDPFYAAPADLAAHPNGTVLGSRTIPLLGLPLPVDAHQLRYRTTDSEDRPQLNVTTVLVPPVPWDGPRPVLSYQVPENSLDTRCAPSFTLRGGRNGTDMAAVAQDAPFLADALRRGWAVVVSDYEGPQSRLFDGVTSGRGVLDGIRAARSFTPAGIAAASPVGAWGYSSGAFATLWAAQLRRQYAPDVDFVGVSAGGVPTDIPAMAQRADGEAGAILILLGLARNAPGSRLADLLNDQGRNALRTADTSACGADLAQKYPDIHIDDLAAVPNLPAHPAFRAAALPNELGGTVPDAPLYLYHSVSDEKIPVAGYTALVDAYCAAGATLTTTRSLFPGHIGAAAGEALGGMNFLADRFAGTPQSPGCVEQ</sequence>
<reference evidence="1 2" key="1">
    <citation type="submission" date="2024-10" db="EMBL/GenBank/DDBJ databases">
        <title>The Natural Products Discovery Center: Release of the First 8490 Sequenced Strains for Exploring Actinobacteria Biosynthetic Diversity.</title>
        <authorList>
            <person name="Kalkreuter E."/>
            <person name="Kautsar S.A."/>
            <person name="Yang D."/>
            <person name="Bader C.D."/>
            <person name="Teijaro C.N."/>
            <person name="Fluegel L."/>
            <person name="Davis C.M."/>
            <person name="Simpson J.R."/>
            <person name="Lauterbach L."/>
            <person name="Steele A.D."/>
            <person name="Gui C."/>
            <person name="Meng S."/>
            <person name="Li G."/>
            <person name="Viehrig K."/>
            <person name="Ye F."/>
            <person name="Su P."/>
            <person name="Kiefer A.F."/>
            <person name="Nichols A."/>
            <person name="Cepeda A.J."/>
            <person name="Yan W."/>
            <person name="Fan B."/>
            <person name="Jiang Y."/>
            <person name="Adhikari A."/>
            <person name="Zheng C.-J."/>
            <person name="Schuster L."/>
            <person name="Cowan T.M."/>
            <person name="Smanski M.J."/>
            <person name="Chevrette M.G."/>
            <person name="De Carvalho L.P.S."/>
            <person name="Shen B."/>
        </authorList>
    </citation>
    <scope>NUCLEOTIDE SEQUENCE [LARGE SCALE GENOMIC DNA]</scope>
    <source>
        <strain evidence="1 2">NPDC019377</strain>
    </source>
</reference>
<dbReference type="RefSeq" id="WP_397061468.1">
    <property type="nucleotide sequence ID" value="NZ_JBIRYL010000001.1"/>
</dbReference>
<evidence type="ECO:0000313" key="2">
    <source>
        <dbReference type="Proteomes" id="UP001611494"/>
    </source>
</evidence>
<protein>
    <submittedName>
        <fullName evidence="1">Lipase family protein</fullName>
    </submittedName>
</protein>